<sequence length="669" mass="73935">MSADDSLRSRQVVAIERMLALNKVVQPDASDANLLKQDIIWKVLVLDKKSTNIVSSILSVNDLLNTGITMHTLINSPSRAALPDVPAIYFIQPTKENILKIVEDLEKDFYSEYYINFLSSLDRELLEEFANLVSLTGRSQKVKQVFDQYLDYLVTEPQLFSLDLQGVYSKLNTPAVTEDEITKIADSIASGLFNLIITLNTVPIIRAPRGGPAEFVAQKLDAKLRDHVINMKSISPSTAYSSHGHGDSRQVLVLLDRNIDLSAMFAHSWIYSCMISDVFQLNRNTIVLQTVDSDTGTTKSKKCYIDGNDFFWEQNSASPFPEVVENIEKEASEYRNKAADLTNKTGVTSLSDIDPNQSDTYQIQQAIKQLPELTAKKQVIDTHMSILDALLKQLQANNLDVFFEVEQTCKKDNQSKVEADFLEKLKNDKSESNKNDKLRTYLILYLSLDLSSEFTQKVESILQGLNCDLSALAYIKKVKEIVTLSSLSSGIDSNENTSANSGSIKTSLGNAAGGSLFSGISSKLFDGSTLTSGVGSIISGLKTLLPEKQTMPITNLVESIMEPARANQVTLNTTDDYLYFDPTIVRGNHSKLPKRSTYHQSVVFVVGGGNYLEYQNLQEWATGLNVDSSSTGIKRSVIYGSTAIINPNDFLEECGSLGRPSDGASHDLL</sequence>
<dbReference type="GeneID" id="90072234"/>
<organism evidence="2 3">
    <name type="scientific">Saccharomycopsis crataegensis</name>
    <dbReference type="NCBI Taxonomy" id="43959"/>
    <lineage>
        <taxon>Eukaryota</taxon>
        <taxon>Fungi</taxon>
        <taxon>Dikarya</taxon>
        <taxon>Ascomycota</taxon>
        <taxon>Saccharomycotina</taxon>
        <taxon>Saccharomycetes</taxon>
        <taxon>Saccharomycopsidaceae</taxon>
        <taxon>Saccharomycopsis</taxon>
    </lineage>
</organism>
<protein>
    <submittedName>
        <fullName evidence="2">Syntaxin-binding protein</fullName>
    </submittedName>
</protein>
<dbReference type="PANTHER" id="PTHR11679">
    <property type="entry name" value="VESICLE PROTEIN SORTING-ASSOCIATED"/>
    <property type="match status" value="1"/>
</dbReference>
<dbReference type="InterPro" id="IPR043154">
    <property type="entry name" value="Sec-1-like_dom1"/>
</dbReference>
<dbReference type="Gene3D" id="3.90.830.10">
    <property type="entry name" value="Syntaxin Binding Protein 1, Chain A, domain 2"/>
    <property type="match status" value="1"/>
</dbReference>
<evidence type="ECO:0000313" key="3">
    <source>
        <dbReference type="Proteomes" id="UP001360560"/>
    </source>
</evidence>
<dbReference type="InterPro" id="IPR027482">
    <property type="entry name" value="Sec1-like_dom2"/>
</dbReference>
<gene>
    <name evidence="2" type="ORF">DASC09_015800</name>
</gene>
<comment type="caution">
    <text evidence="2">The sequence shown here is derived from an EMBL/GenBank/DDBJ whole genome shotgun (WGS) entry which is preliminary data.</text>
</comment>
<keyword evidence="3" id="KW-1185">Reference proteome</keyword>
<dbReference type="GO" id="GO:0016192">
    <property type="term" value="P:vesicle-mediated transport"/>
    <property type="evidence" value="ECO:0007669"/>
    <property type="project" value="InterPro"/>
</dbReference>
<dbReference type="Pfam" id="PF00995">
    <property type="entry name" value="Sec1"/>
    <property type="match status" value="1"/>
</dbReference>
<accession>A0AAV5QH47</accession>
<reference evidence="2 3" key="1">
    <citation type="journal article" date="2023" name="Elife">
        <title>Identification of key yeast species and microbe-microbe interactions impacting larval growth of Drosophila in the wild.</title>
        <authorList>
            <person name="Mure A."/>
            <person name="Sugiura Y."/>
            <person name="Maeda R."/>
            <person name="Honda K."/>
            <person name="Sakurai N."/>
            <person name="Takahashi Y."/>
            <person name="Watada M."/>
            <person name="Katoh T."/>
            <person name="Gotoh A."/>
            <person name="Gotoh Y."/>
            <person name="Taniguchi I."/>
            <person name="Nakamura K."/>
            <person name="Hayashi T."/>
            <person name="Katayama T."/>
            <person name="Uemura T."/>
            <person name="Hattori Y."/>
        </authorList>
    </citation>
    <scope>NUCLEOTIDE SEQUENCE [LARGE SCALE GENOMIC DNA]</scope>
    <source>
        <strain evidence="2 3">SC-9</strain>
    </source>
</reference>
<dbReference type="SUPFAM" id="SSF56815">
    <property type="entry name" value="Sec1/munc18-like (SM) proteins"/>
    <property type="match status" value="1"/>
</dbReference>
<dbReference type="RefSeq" id="XP_064851255.1">
    <property type="nucleotide sequence ID" value="XM_064995183.1"/>
</dbReference>
<dbReference type="EMBL" id="BTFZ01000002">
    <property type="protein sequence ID" value="GMM34255.1"/>
    <property type="molecule type" value="Genomic_DNA"/>
</dbReference>
<dbReference type="Gene3D" id="1.25.40.60">
    <property type="match status" value="1"/>
</dbReference>
<dbReference type="Proteomes" id="UP001360560">
    <property type="component" value="Unassembled WGS sequence"/>
</dbReference>
<dbReference type="Gene3D" id="3.40.50.1910">
    <property type="match status" value="1"/>
</dbReference>
<evidence type="ECO:0000256" key="1">
    <source>
        <dbReference type="ARBA" id="ARBA00009884"/>
    </source>
</evidence>
<dbReference type="InterPro" id="IPR001619">
    <property type="entry name" value="Sec1-like"/>
</dbReference>
<dbReference type="PIRSF" id="PIRSF005715">
    <property type="entry name" value="VPS45_Sec1"/>
    <property type="match status" value="1"/>
</dbReference>
<comment type="similarity">
    <text evidence="1">Belongs to the STXBP/unc-18/SEC1 family.</text>
</comment>
<name>A0AAV5QH47_9ASCO</name>
<evidence type="ECO:0000313" key="2">
    <source>
        <dbReference type="EMBL" id="GMM34255.1"/>
    </source>
</evidence>
<proteinExistence type="inferred from homology"/>
<dbReference type="InterPro" id="IPR036045">
    <property type="entry name" value="Sec1-like_sf"/>
</dbReference>
<dbReference type="AlphaFoldDB" id="A0AAV5QH47"/>
<dbReference type="Gene3D" id="3.40.50.2060">
    <property type="match status" value="1"/>
</dbReference>
<dbReference type="InterPro" id="IPR043127">
    <property type="entry name" value="Sec-1-like_dom3a"/>
</dbReference>